<evidence type="ECO:0000313" key="1">
    <source>
        <dbReference type="EMBL" id="RIV37094.1"/>
    </source>
</evidence>
<dbReference type="Proteomes" id="UP000283832">
    <property type="component" value="Unassembled WGS sequence"/>
</dbReference>
<dbReference type="EMBL" id="QXEC01000016">
    <property type="protein sequence ID" value="RIV37094.1"/>
    <property type="molecule type" value="Genomic_DNA"/>
</dbReference>
<accession>A0A418MSL8</accession>
<evidence type="ECO:0008006" key="3">
    <source>
        <dbReference type="Google" id="ProtNLM"/>
    </source>
</evidence>
<reference evidence="1 2" key="1">
    <citation type="submission" date="2018-08" db="EMBL/GenBank/DDBJ databases">
        <title>Jishengella sp. nov., isolated from a root of Azadirachta indica A. Juss. var. siamensis Valenton.</title>
        <authorList>
            <person name="Kuncharoen N."/>
            <person name="Tanasupawat S."/>
            <person name="Kudo T."/>
            <person name="Ohkuma M."/>
        </authorList>
    </citation>
    <scope>NUCLEOTIDE SEQUENCE [LARGE SCALE GENOMIC DNA]</scope>
    <source>
        <strain evidence="1 2">AZ1-13</strain>
    </source>
</reference>
<dbReference type="AlphaFoldDB" id="A0A418MSL8"/>
<dbReference type="OrthoDB" id="4242643at2"/>
<name>A0A418MSL8_9ACTN</name>
<proteinExistence type="predicted"/>
<sequence>MTAPSTHASAEQAKPAKTITFKVDDEPVTTAEKDLTPNQILSLAGVDPASAYLVEVKGRHQESYEGRGDTPIRVHAGDTFVSVSTGPTPTS</sequence>
<comment type="caution">
    <text evidence="1">The sequence shown here is derived from an EMBL/GenBank/DDBJ whole genome shotgun (WGS) entry which is preliminary data.</text>
</comment>
<dbReference type="RefSeq" id="WP_119577977.1">
    <property type="nucleotide sequence ID" value="NZ_QXEC01000016.1"/>
</dbReference>
<gene>
    <name evidence="1" type="ORF">D2L64_17760</name>
</gene>
<protein>
    <recommendedName>
        <fullName evidence="3">Multi-ubiquitin domain-containing protein</fullName>
    </recommendedName>
</protein>
<evidence type="ECO:0000313" key="2">
    <source>
        <dbReference type="Proteomes" id="UP000283832"/>
    </source>
</evidence>
<keyword evidence="2" id="KW-1185">Reference proteome</keyword>
<organism evidence="1 2">
    <name type="scientific">Micromonospora radicis</name>
    <dbReference type="NCBI Taxonomy" id="1894971"/>
    <lineage>
        <taxon>Bacteria</taxon>
        <taxon>Bacillati</taxon>
        <taxon>Actinomycetota</taxon>
        <taxon>Actinomycetes</taxon>
        <taxon>Micromonosporales</taxon>
        <taxon>Micromonosporaceae</taxon>
        <taxon>Micromonospora</taxon>
    </lineage>
</organism>